<feature type="transmembrane region" description="Helical" evidence="1">
    <location>
        <begin position="157"/>
        <end position="181"/>
    </location>
</feature>
<feature type="transmembrane region" description="Helical" evidence="1">
    <location>
        <begin position="20"/>
        <end position="39"/>
    </location>
</feature>
<dbReference type="Gene3D" id="1.10.1760.20">
    <property type="match status" value="1"/>
</dbReference>
<dbReference type="OrthoDB" id="9813540at2"/>
<proteinExistence type="predicted"/>
<dbReference type="InterPro" id="IPR024529">
    <property type="entry name" value="ECF_trnsprt_substrate-spec"/>
</dbReference>
<evidence type="ECO:0000313" key="3">
    <source>
        <dbReference type="Proteomes" id="UP000050326"/>
    </source>
</evidence>
<comment type="caution">
    <text evidence="2">The sequence shown here is derived from an EMBL/GenBank/DDBJ whole genome shotgun (WGS) entry which is preliminary data.</text>
</comment>
<feature type="transmembrane region" description="Helical" evidence="1">
    <location>
        <begin position="117"/>
        <end position="137"/>
    </location>
</feature>
<dbReference type="EMBL" id="LKET01000051">
    <property type="protein sequence ID" value="KPU42723.1"/>
    <property type="molecule type" value="Genomic_DNA"/>
</dbReference>
<reference evidence="2 3" key="1">
    <citation type="submission" date="2015-09" db="EMBL/GenBank/DDBJ databases">
        <title>Genome sequence of Oxobacter pfennigii DSM 3222.</title>
        <authorList>
            <person name="Poehlein A."/>
            <person name="Bengelsdorf F.R."/>
            <person name="Schiel-Bengelsdorf B."/>
            <person name="Duerre P."/>
            <person name="Daniel R."/>
        </authorList>
    </citation>
    <scope>NUCLEOTIDE SEQUENCE [LARGE SCALE GENOMIC DNA]</scope>
    <source>
        <strain evidence="2 3">DSM 3222</strain>
    </source>
</reference>
<dbReference type="RefSeq" id="WP_054876475.1">
    <property type="nucleotide sequence ID" value="NZ_LKET01000051.1"/>
</dbReference>
<keyword evidence="1" id="KW-0812">Transmembrane</keyword>
<feature type="transmembrane region" description="Helical" evidence="1">
    <location>
        <begin position="89"/>
        <end position="110"/>
    </location>
</feature>
<dbReference type="Proteomes" id="UP000050326">
    <property type="component" value="Unassembled WGS sequence"/>
</dbReference>
<sequence>MKNAVNATSQSSFNTRKLTTIALLGAIAAVMSLTPFGFIQVGVIRITFMHIPVIVAAILEGPLAGAAVGLIFGVASLVSNLSTPLAPVFLNPMVSIVPRILIGVLSAYIYRASKSSILAAVVGTATNTVGVLGMIYLVAAQQFANIRGITMDNLGKVLLGVAATNGLAEIAVAVVLIAAIVKALNRTRK</sequence>
<dbReference type="STRING" id="36849.OXPF_34830"/>
<feature type="transmembrane region" description="Helical" evidence="1">
    <location>
        <begin position="51"/>
        <end position="77"/>
    </location>
</feature>
<keyword evidence="3" id="KW-1185">Reference proteome</keyword>
<dbReference type="Pfam" id="PF12822">
    <property type="entry name" value="ECF_trnsprt"/>
    <property type="match status" value="1"/>
</dbReference>
<evidence type="ECO:0000313" key="2">
    <source>
        <dbReference type="EMBL" id="KPU42723.1"/>
    </source>
</evidence>
<name>A0A0P8WKB3_9CLOT</name>
<organism evidence="2 3">
    <name type="scientific">Oxobacter pfennigii</name>
    <dbReference type="NCBI Taxonomy" id="36849"/>
    <lineage>
        <taxon>Bacteria</taxon>
        <taxon>Bacillati</taxon>
        <taxon>Bacillota</taxon>
        <taxon>Clostridia</taxon>
        <taxon>Eubacteriales</taxon>
        <taxon>Clostridiaceae</taxon>
        <taxon>Oxobacter</taxon>
    </lineage>
</organism>
<keyword evidence="1" id="KW-0472">Membrane</keyword>
<protein>
    <submittedName>
        <fullName evidence="2">Pantothenic acid transporter PanT</fullName>
    </submittedName>
</protein>
<dbReference type="GO" id="GO:0022857">
    <property type="term" value="F:transmembrane transporter activity"/>
    <property type="evidence" value="ECO:0007669"/>
    <property type="project" value="InterPro"/>
</dbReference>
<gene>
    <name evidence="2" type="primary">panT</name>
    <name evidence="2" type="ORF">OXPF_34830</name>
</gene>
<evidence type="ECO:0000256" key="1">
    <source>
        <dbReference type="SAM" id="Phobius"/>
    </source>
</evidence>
<keyword evidence="1" id="KW-1133">Transmembrane helix</keyword>
<accession>A0A0P8WKB3</accession>
<dbReference type="AlphaFoldDB" id="A0A0P8WKB3"/>